<comment type="subcellular location">
    <subcellularLocation>
        <location evidence="1">Membrane</location>
        <topology evidence="1">Multi-pass membrane protein</topology>
    </subcellularLocation>
</comment>
<feature type="domain" description="G-protein coupled receptors family 1 profile" evidence="10">
    <location>
        <begin position="15"/>
        <end position="105"/>
    </location>
</feature>
<keyword evidence="3 9" id="KW-1133">Transmembrane helix</keyword>
<dbReference type="Pfam" id="PF00001">
    <property type="entry name" value="7tm_1"/>
    <property type="match status" value="1"/>
</dbReference>
<evidence type="ECO:0000256" key="5">
    <source>
        <dbReference type="ARBA" id="ARBA00023136"/>
    </source>
</evidence>
<keyword evidence="12" id="KW-1185">Reference proteome</keyword>
<evidence type="ECO:0000256" key="2">
    <source>
        <dbReference type="ARBA" id="ARBA00022692"/>
    </source>
</evidence>
<dbReference type="eggNOG" id="KOG3656">
    <property type="taxonomic scope" value="Eukaryota"/>
</dbReference>
<dbReference type="AlphaFoldDB" id="A7TBW8"/>
<keyword evidence="4 8" id="KW-0297">G-protein coupled receptor</keyword>
<dbReference type="PRINTS" id="PR00237">
    <property type="entry name" value="GPCRRHODOPSN"/>
</dbReference>
<dbReference type="GO" id="GO:0016020">
    <property type="term" value="C:membrane"/>
    <property type="evidence" value="ECO:0007669"/>
    <property type="project" value="UniProtKB-SubCell"/>
</dbReference>
<proteinExistence type="inferred from homology"/>
<reference evidence="11 12" key="1">
    <citation type="journal article" date="2007" name="Science">
        <title>Sea anemone genome reveals ancestral eumetazoan gene repertoire and genomic organization.</title>
        <authorList>
            <person name="Putnam N.H."/>
            <person name="Srivastava M."/>
            <person name="Hellsten U."/>
            <person name="Dirks B."/>
            <person name="Chapman J."/>
            <person name="Salamov A."/>
            <person name="Terry A."/>
            <person name="Shapiro H."/>
            <person name="Lindquist E."/>
            <person name="Kapitonov V.V."/>
            <person name="Jurka J."/>
            <person name="Genikhovich G."/>
            <person name="Grigoriev I.V."/>
            <person name="Lucas S.M."/>
            <person name="Steele R.E."/>
            <person name="Finnerty J.R."/>
            <person name="Technau U."/>
            <person name="Martindale M.Q."/>
            <person name="Rokhsar D.S."/>
        </authorList>
    </citation>
    <scope>NUCLEOTIDE SEQUENCE [LARGE SCALE GENOMIC DNA]</scope>
    <source>
        <strain evidence="12">CH2 X CH6</strain>
    </source>
</reference>
<comment type="similarity">
    <text evidence="8">Belongs to the G-protein coupled receptor 1 family.</text>
</comment>
<evidence type="ECO:0000256" key="9">
    <source>
        <dbReference type="SAM" id="Phobius"/>
    </source>
</evidence>
<dbReference type="PROSITE" id="PS50262">
    <property type="entry name" value="G_PROTEIN_RECEP_F1_2"/>
    <property type="match status" value="1"/>
</dbReference>
<keyword evidence="7 8" id="KW-0807">Transducer</keyword>
<feature type="non-terminal residue" evidence="11">
    <location>
        <position position="105"/>
    </location>
</feature>
<keyword evidence="6 8" id="KW-0675">Receptor</keyword>
<dbReference type="InterPro" id="IPR000276">
    <property type="entry name" value="GPCR_Rhodpsn"/>
</dbReference>
<dbReference type="PANTHER" id="PTHR45695:SF9">
    <property type="entry name" value="LEUCOKININ RECEPTOR"/>
    <property type="match status" value="1"/>
</dbReference>
<dbReference type="EMBL" id="DS475761">
    <property type="protein sequence ID" value="EDO26483.1"/>
    <property type="molecule type" value="Genomic_DNA"/>
</dbReference>
<keyword evidence="2 8" id="KW-0812">Transmembrane</keyword>
<evidence type="ECO:0000256" key="1">
    <source>
        <dbReference type="ARBA" id="ARBA00004141"/>
    </source>
</evidence>
<evidence type="ECO:0000313" key="11">
    <source>
        <dbReference type="EMBL" id="EDO26483.1"/>
    </source>
</evidence>
<evidence type="ECO:0000256" key="4">
    <source>
        <dbReference type="ARBA" id="ARBA00023040"/>
    </source>
</evidence>
<dbReference type="FunFam" id="1.20.1070.10:FF:000677">
    <property type="entry name" value="Predicted protein"/>
    <property type="match status" value="1"/>
</dbReference>
<dbReference type="Gene3D" id="1.20.1070.10">
    <property type="entry name" value="Rhodopsin 7-helix transmembrane proteins"/>
    <property type="match status" value="1"/>
</dbReference>
<evidence type="ECO:0000256" key="6">
    <source>
        <dbReference type="ARBA" id="ARBA00023170"/>
    </source>
</evidence>
<dbReference type="PANTHER" id="PTHR45695">
    <property type="entry name" value="LEUCOKININ RECEPTOR-RELATED"/>
    <property type="match status" value="1"/>
</dbReference>
<evidence type="ECO:0000256" key="8">
    <source>
        <dbReference type="RuleBase" id="RU000688"/>
    </source>
</evidence>
<evidence type="ECO:0000256" key="7">
    <source>
        <dbReference type="ARBA" id="ARBA00023224"/>
    </source>
</evidence>
<dbReference type="SUPFAM" id="SSF81321">
    <property type="entry name" value="Family A G protein-coupled receptor-like"/>
    <property type="match status" value="1"/>
</dbReference>
<feature type="transmembrane region" description="Helical" evidence="9">
    <location>
        <begin position="6"/>
        <end position="24"/>
    </location>
</feature>
<feature type="non-terminal residue" evidence="11">
    <location>
        <position position="1"/>
    </location>
</feature>
<dbReference type="STRING" id="45351.A7TBW8"/>
<name>A7TBW8_NEMVE</name>
<evidence type="ECO:0000256" key="3">
    <source>
        <dbReference type="ARBA" id="ARBA00022989"/>
    </source>
</evidence>
<dbReference type="HOGENOM" id="CLU_009579_29_9_1"/>
<dbReference type="CDD" id="cd00637">
    <property type="entry name" value="7tm_classA_rhodopsin-like"/>
    <property type="match status" value="1"/>
</dbReference>
<dbReference type="PROSITE" id="PS00237">
    <property type="entry name" value="G_PROTEIN_RECEP_F1_1"/>
    <property type="match status" value="1"/>
</dbReference>
<feature type="transmembrane region" description="Helical" evidence="9">
    <location>
        <begin position="36"/>
        <end position="56"/>
    </location>
</feature>
<dbReference type="InterPro" id="IPR017452">
    <property type="entry name" value="GPCR_Rhodpsn_7TM"/>
</dbReference>
<dbReference type="InParanoid" id="A7TBW8"/>
<evidence type="ECO:0000259" key="10">
    <source>
        <dbReference type="PROSITE" id="PS50262"/>
    </source>
</evidence>
<gene>
    <name evidence="11" type="ORF">NEMVEDRAFT_v1g6224</name>
</gene>
<dbReference type="Proteomes" id="UP000001593">
    <property type="component" value="Unassembled WGS sequence"/>
</dbReference>
<dbReference type="PhylomeDB" id="A7TBW8"/>
<organism evidence="11 12">
    <name type="scientific">Nematostella vectensis</name>
    <name type="common">Starlet sea anemone</name>
    <dbReference type="NCBI Taxonomy" id="45351"/>
    <lineage>
        <taxon>Eukaryota</taxon>
        <taxon>Metazoa</taxon>
        <taxon>Cnidaria</taxon>
        <taxon>Anthozoa</taxon>
        <taxon>Hexacorallia</taxon>
        <taxon>Actiniaria</taxon>
        <taxon>Edwardsiidae</taxon>
        <taxon>Nematostella</taxon>
    </lineage>
</organism>
<sequence length="105" mass="11552">VAGTWGALSTLCFIGNFVTLLIGYRNRDLWTSTNMFIVSLALSDFCFALFNVIPVGTTTLASREWPFPKSVCQYQGFIAVVIAAASIMTLGCTAVNRYYRVVKPL</sequence>
<evidence type="ECO:0000313" key="12">
    <source>
        <dbReference type="Proteomes" id="UP000001593"/>
    </source>
</evidence>
<feature type="transmembrane region" description="Helical" evidence="9">
    <location>
        <begin position="76"/>
        <end position="99"/>
    </location>
</feature>
<keyword evidence="5 9" id="KW-0472">Membrane</keyword>
<accession>A7TBW8</accession>
<dbReference type="GO" id="GO:0004930">
    <property type="term" value="F:G protein-coupled receptor activity"/>
    <property type="evidence" value="ECO:0007669"/>
    <property type="project" value="UniProtKB-KW"/>
</dbReference>
<protein>
    <recommendedName>
        <fullName evidence="10">G-protein coupled receptors family 1 profile domain-containing protein</fullName>
    </recommendedName>
</protein>